<keyword evidence="2" id="KW-0723">Serine/threonine-protein kinase</keyword>
<gene>
    <name evidence="10" type="ORF">SBAD_LOCUS678</name>
</gene>
<name>A0A183IAN4_9BILA</name>
<dbReference type="GO" id="GO:0045747">
    <property type="term" value="P:positive regulation of Notch signaling pathway"/>
    <property type="evidence" value="ECO:0007669"/>
    <property type="project" value="TreeGrafter"/>
</dbReference>
<evidence type="ECO:0000256" key="4">
    <source>
        <dbReference type="ARBA" id="ARBA00022741"/>
    </source>
</evidence>
<evidence type="ECO:0000313" key="12">
    <source>
        <dbReference type="WBParaSite" id="SBAD_0000070101-mRNA-1"/>
    </source>
</evidence>
<evidence type="ECO:0000256" key="5">
    <source>
        <dbReference type="ARBA" id="ARBA00022777"/>
    </source>
</evidence>
<comment type="catalytic activity">
    <reaction evidence="7">
        <text>L-threonyl-[protein] + ATP = O-phospho-L-threonyl-[protein] + ADP + H(+)</text>
        <dbReference type="Rhea" id="RHEA:46608"/>
        <dbReference type="Rhea" id="RHEA-COMP:11060"/>
        <dbReference type="Rhea" id="RHEA-COMP:11605"/>
        <dbReference type="ChEBI" id="CHEBI:15378"/>
        <dbReference type="ChEBI" id="CHEBI:30013"/>
        <dbReference type="ChEBI" id="CHEBI:30616"/>
        <dbReference type="ChEBI" id="CHEBI:61977"/>
        <dbReference type="ChEBI" id="CHEBI:456216"/>
        <dbReference type="EC" id="2.7.11.1"/>
    </reaction>
</comment>
<evidence type="ECO:0000259" key="9">
    <source>
        <dbReference type="PROSITE" id="PS50011"/>
    </source>
</evidence>
<dbReference type="GO" id="GO:0005524">
    <property type="term" value="F:ATP binding"/>
    <property type="evidence" value="ECO:0007669"/>
    <property type="project" value="UniProtKB-KW"/>
</dbReference>
<dbReference type="EMBL" id="UZAM01002889">
    <property type="protein sequence ID" value="VDO87005.1"/>
    <property type="molecule type" value="Genomic_DNA"/>
</dbReference>
<evidence type="ECO:0000256" key="8">
    <source>
        <dbReference type="ARBA" id="ARBA00048679"/>
    </source>
</evidence>
<reference evidence="10 11" key="2">
    <citation type="submission" date="2018-11" db="EMBL/GenBank/DDBJ databases">
        <authorList>
            <consortium name="Pathogen Informatics"/>
        </authorList>
    </citation>
    <scope>NUCLEOTIDE SEQUENCE [LARGE SCALE GENOMIC DNA]</scope>
</reference>
<keyword evidence="3" id="KW-0808">Transferase</keyword>
<evidence type="ECO:0000313" key="11">
    <source>
        <dbReference type="Proteomes" id="UP000270296"/>
    </source>
</evidence>
<sequence>MRKIFGCKQSSTSSPSEKEVKGQVINVCGVLVTVESKIAEGGFSVVYTVRQNGNGSLLALKRQFVNDTRLLEACRREAEIIRTLGRHPNIVSYVASSINPVIGGEGVHEYLLLTRFYAGSVLQLMNDRLAENRYLTYTYVVFHKIAFKVLLNVS</sequence>
<evidence type="ECO:0000256" key="3">
    <source>
        <dbReference type="ARBA" id="ARBA00022679"/>
    </source>
</evidence>
<keyword evidence="6" id="KW-0067">ATP-binding</keyword>
<dbReference type="GO" id="GO:0004674">
    <property type="term" value="F:protein serine/threonine kinase activity"/>
    <property type="evidence" value="ECO:0007669"/>
    <property type="project" value="UniProtKB-KW"/>
</dbReference>
<proteinExistence type="predicted"/>
<evidence type="ECO:0000256" key="1">
    <source>
        <dbReference type="ARBA" id="ARBA00012513"/>
    </source>
</evidence>
<organism evidence="12">
    <name type="scientific">Soboliphyme baturini</name>
    <dbReference type="NCBI Taxonomy" id="241478"/>
    <lineage>
        <taxon>Eukaryota</taxon>
        <taxon>Metazoa</taxon>
        <taxon>Ecdysozoa</taxon>
        <taxon>Nematoda</taxon>
        <taxon>Enoplea</taxon>
        <taxon>Dorylaimia</taxon>
        <taxon>Dioctophymatida</taxon>
        <taxon>Dioctophymatoidea</taxon>
        <taxon>Soboliphymatidae</taxon>
        <taxon>Soboliphyme</taxon>
    </lineage>
</organism>
<evidence type="ECO:0000313" key="10">
    <source>
        <dbReference type="EMBL" id="VDO87005.1"/>
    </source>
</evidence>
<comment type="catalytic activity">
    <reaction evidence="8">
        <text>L-seryl-[protein] + ATP = O-phospho-L-seryl-[protein] + ADP + H(+)</text>
        <dbReference type="Rhea" id="RHEA:17989"/>
        <dbReference type="Rhea" id="RHEA-COMP:9863"/>
        <dbReference type="Rhea" id="RHEA-COMP:11604"/>
        <dbReference type="ChEBI" id="CHEBI:15378"/>
        <dbReference type="ChEBI" id="CHEBI:29999"/>
        <dbReference type="ChEBI" id="CHEBI:30616"/>
        <dbReference type="ChEBI" id="CHEBI:83421"/>
        <dbReference type="ChEBI" id="CHEBI:456216"/>
        <dbReference type="EC" id="2.7.11.1"/>
    </reaction>
</comment>
<dbReference type="InterPro" id="IPR011009">
    <property type="entry name" value="Kinase-like_dom_sf"/>
</dbReference>
<dbReference type="GO" id="GO:0005737">
    <property type="term" value="C:cytoplasm"/>
    <property type="evidence" value="ECO:0007669"/>
    <property type="project" value="TreeGrafter"/>
</dbReference>
<keyword evidence="11" id="KW-1185">Reference proteome</keyword>
<protein>
    <recommendedName>
        <fullName evidence="1">non-specific serine/threonine protein kinase</fullName>
        <ecNumber evidence="1">2.7.11.1</ecNumber>
    </recommendedName>
</protein>
<evidence type="ECO:0000256" key="2">
    <source>
        <dbReference type="ARBA" id="ARBA00022527"/>
    </source>
</evidence>
<dbReference type="GO" id="GO:0035612">
    <property type="term" value="F:AP-2 adaptor complex binding"/>
    <property type="evidence" value="ECO:0007669"/>
    <property type="project" value="TreeGrafter"/>
</dbReference>
<dbReference type="AlphaFoldDB" id="A0A183IAN4"/>
<dbReference type="SUPFAM" id="SSF56112">
    <property type="entry name" value="Protein kinase-like (PK-like)"/>
    <property type="match status" value="1"/>
</dbReference>
<dbReference type="PROSITE" id="PS50011">
    <property type="entry name" value="PROTEIN_KINASE_DOM"/>
    <property type="match status" value="1"/>
</dbReference>
<dbReference type="WBParaSite" id="SBAD_0000070101-mRNA-1">
    <property type="protein sequence ID" value="SBAD_0000070101-mRNA-1"/>
    <property type="gene ID" value="SBAD_0000070101"/>
</dbReference>
<dbReference type="PANTHER" id="PTHR22967:SF57">
    <property type="entry name" value="AUXILIN, ISOFORM A-RELATED"/>
    <property type="match status" value="1"/>
</dbReference>
<accession>A0A183IAN4</accession>
<evidence type="ECO:0000256" key="6">
    <source>
        <dbReference type="ARBA" id="ARBA00022840"/>
    </source>
</evidence>
<dbReference type="PANTHER" id="PTHR22967">
    <property type="entry name" value="SERINE/THREONINE PROTEIN KINASE"/>
    <property type="match status" value="1"/>
</dbReference>
<dbReference type="GO" id="GO:2000369">
    <property type="term" value="P:regulation of clathrin-dependent endocytosis"/>
    <property type="evidence" value="ECO:0007669"/>
    <property type="project" value="TreeGrafter"/>
</dbReference>
<dbReference type="Gene3D" id="3.30.200.20">
    <property type="entry name" value="Phosphorylase Kinase, domain 1"/>
    <property type="match status" value="1"/>
</dbReference>
<keyword evidence="5" id="KW-0418">Kinase</keyword>
<dbReference type="EC" id="2.7.11.1" evidence="1"/>
<reference evidence="12" key="1">
    <citation type="submission" date="2016-06" db="UniProtKB">
        <authorList>
            <consortium name="WormBaseParasite"/>
        </authorList>
    </citation>
    <scope>IDENTIFICATION</scope>
</reference>
<dbReference type="OrthoDB" id="2018507at2759"/>
<keyword evidence="4" id="KW-0547">Nucleotide-binding</keyword>
<dbReference type="InterPro" id="IPR000719">
    <property type="entry name" value="Prot_kinase_dom"/>
</dbReference>
<feature type="domain" description="Protein kinase" evidence="9">
    <location>
        <begin position="32"/>
        <end position="154"/>
    </location>
</feature>
<evidence type="ECO:0000256" key="7">
    <source>
        <dbReference type="ARBA" id="ARBA00047899"/>
    </source>
</evidence>
<dbReference type="Proteomes" id="UP000270296">
    <property type="component" value="Unassembled WGS sequence"/>
</dbReference>